<evidence type="ECO:0000313" key="2">
    <source>
        <dbReference type="Proteomes" id="UP000460412"/>
    </source>
</evidence>
<gene>
    <name evidence="1" type="ORF">GN277_07120</name>
</gene>
<dbReference type="EMBL" id="WUQX01000001">
    <property type="protein sequence ID" value="MXP75161.1"/>
    <property type="molecule type" value="Genomic_DNA"/>
</dbReference>
<accession>A0A7X3SIG8</accession>
<organism evidence="1 2">
    <name type="scientific">Sporofaciens musculi</name>
    <dbReference type="NCBI Taxonomy" id="2681861"/>
    <lineage>
        <taxon>Bacteria</taxon>
        <taxon>Bacillati</taxon>
        <taxon>Bacillota</taxon>
        <taxon>Clostridia</taxon>
        <taxon>Lachnospirales</taxon>
        <taxon>Lachnospiraceae</taxon>
        <taxon>Sporofaciens</taxon>
    </lineage>
</organism>
<reference evidence="1 2" key="1">
    <citation type="submission" date="2019-12" db="EMBL/GenBank/DDBJ databases">
        <title>Sporaefaciens musculi gen. nov., sp. nov., a novel bacterium isolated from the caecum of an obese mouse.</title>
        <authorList>
            <person name="Rasmussen T.S."/>
            <person name="Streidl T."/>
            <person name="Hitch T.C.A."/>
            <person name="Wortmann E."/>
            <person name="Deptula P."/>
            <person name="Hansen M."/>
            <person name="Nielsen D.S."/>
            <person name="Clavel T."/>
            <person name="Vogensen F.K."/>
        </authorList>
    </citation>
    <scope>NUCLEOTIDE SEQUENCE [LARGE SCALE GENOMIC DNA]</scope>
    <source>
        <strain evidence="1 2">WCA-9-b2</strain>
    </source>
</reference>
<evidence type="ECO:0000313" key="1">
    <source>
        <dbReference type="EMBL" id="MXP75161.1"/>
    </source>
</evidence>
<dbReference type="AlphaFoldDB" id="A0A7X3SIG8"/>
<proteinExistence type="predicted"/>
<dbReference type="RefSeq" id="WP_159750468.1">
    <property type="nucleotide sequence ID" value="NZ_WUQX01000001.1"/>
</dbReference>
<name>A0A7X3SIG8_9FIRM</name>
<sequence length="286" mass="32416">MRKIEGVLLNDIHTYKDLGLRLLGIQIDPADPKLETVSVPMSSSRLNLAKFLNPDIQYEWRNIVLSFDKRDDYHMWAFHGSNIKNLFHGQEVQLILDSDKGFYYTGTAIIETSKENNVFCDYLVTLEADPYKYERFSSLEPWVWDVFPFNGGIIRNYRDLEVNGTMTLLIPGRRKKVVPVFDCSSAMSLGYGGQTYYLPAGRSKLLDLQLGEGEHFLTFRGTGKVSVDYRGGEFIMYQIFCDNSLLYDPRDEDNPILTGKVSLTVNATGGADIFPAAHAQGDRPDP</sequence>
<keyword evidence="2" id="KW-1185">Reference proteome</keyword>
<dbReference type="Proteomes" id="UP000460412">
    <property type="component" value="Unassembled WGS sequence"/>
</dbReference>
<comment type="caution">
    <text evidence="1">The sequence shown here is derived from an EMBL/GenBank/DDBJ whole genome shotgun (WGS) entry which is preliminary data.</text>
</comment>
<protein>
    <submittedName>
        <fullName evidence="1">MtfA protein</fullName>
    </submittedName>
</protein>